<dbReference type="Gene3D" id="2.70.98.30">
    <property type="entry name" value="Golgi alpha-mannosidase II, domain 4"/>
    <property type="match status" value="1"/>
</dbReference>
<dbReference type="InterPro" id="IPR037094">
    <property type="entry name" value="Glyco_hydro_38_cen_sf"/>
</dbReference>
<dbReference type="EMBL" id="CP051167">
    <property type="protein sequence ID" value="QIZ69571.1"/>
    <property type="molecule type" value="Genomic_DNA"/>
</dbReference>
<keyword evidence="4" id="KW-0326">Glycosidase</keyword>
<organism evidence="7 8">
    <name type="scientific">Oxynema aestuarii AP17</name>
    <dbReference type="NCBI Taxonomy" id="2064643"/>
    <lineage>
        <taxon>Bacteria</taxon>
        <taxon>Bacillati</taxon>
        <taxon>Cyanobacteriota</taxon>
        <taxon>Cyanophyceae</taxon>
        <taxon>Oscillatoriophycideae</taxon>
        <taxon>Oscillatoriales</taxon>
        <taxon>Oscillatoriaceae</taxon>
        <taxon>Oxynema</taxon>
        <taxon>Oxynema aestuarii</taxon>
    </lineage>
</organism>
<evidence type="ECO:0000256" key="5">
    <source>
        <dbReference type="SAM" id="MobiDB-lite"/>
    </source>
</evidence>
<dbReference type="InterPro" id="IPR011682">
    <property type="entry name" value="Glyco_hydro_38_C"/>
</dbReference>
<dbReference type="AlphaFoldDB" id="A0A6H1TSQ2"/>
<dbReference type="FunFam" id="1.20.1270.50:FF:000004">
    <property type="entry name" value="alpha-mannosidase 2C1 isoform X1"/>
    <property type="match status" value="1"/>
</dbReference>
<dbReference type="PANTHER" id="PTHR46017:SF1">
    <property type="entry name" value="ALPHA-MANNOSIDASE 2C1"/>
    <property type="match status" value="1"/>
</dbReference>
<dbReference type="Pfam" id="PF01074">
    <property type="entry name" value="Glyco_hydro_38N"/>
    <property type="match status" value="1"/>
</dbReference>
<dbReference type="Proteomes" id="UP000500857">
    <property type="component" value="Chromosome"/>
</dbReference>
<proteinExistence type="inferred from homology"/>
<keyword evidence="2" id="KW-0479">Metal-binding</keyword>
<reference evidence="7 8" key="1">
    <citation type="submission" date="2020-04" db="EMBL/GenBank/DDBJ databases">
        <authorList>
            <person name="Basu S."/>
            <person name="Maruthanayagam V."/>
            <person name="Chakraborty S."/>
            <person name="Pramanik A."/>
            <person name="Mukherjee J."/>
            <person name="Brink B."/>
        </authorList>
    </citation>
    <scope>NUCLEOTIDE SEQUENCE [LARGE SCALE GENOMIC DNA]</scope>
    <source>
        <strain evidence="7 8">AP17</strain>
    </source>
</reference>
<dbReference type="SUPFAM" id="SSF74650">
    <property type="entry name" value="Galactose mutarotase-like"/>
    <property type="match status" value="1"/>
</dbReference>
<feature type="region of interest" description="Disordered" evidence="5">
    <location>
        <begin position="676"/>
        <end position="700"/>
    </location>
</feature>
<evidence type="ECO:0000313" key="7">
    <source>
        <dbReference type="EMBL" id="QIZ69571.1"/>
    </source>
</evidence>
<dbReference type="InterPro" id="IPR011330">
    <property type="entry name" value="Glyco_hydro/deAcase_b/a-brl"/>
</dbReference>
<dbReference type="InterPro" id="IPR013780">
    <property type="entry name" value="Glyco_hydro_b"/>
</dbReference>
<dbReference type="GO" id="GO:0046872">
    <property type="term" value="F:metal ion binding"/>
    <property type="evidence" value="ECO:0007669"/>
    <property type="project" value="UniProtKB-KW"/>
</dbReference>
<dbReference type="SUPFAM" id="SSF88713">
    <property type="entry name" value="Glycoside hydrolase/deacetylase"/>
    <property type="match status" value="1"/>
</dbReference>
<evidence type="ECO:0000256" key="3">
    <source>
        <dbReference type="ARBA" id="ARBA00022801"/>
    </source>
</evidence>
<dbReference type="InterPro" id="IPR028995">
    <property type="entry name" value="Glyco_hydro_57/38_cen_sf"/>
</dbReference>
<keyword evidence="3" id="KW-0378">Hydrolase</keyword>
<dbReference type="SUPFAM" id="SSF88688">
    <property type="entry name" value="Families 57/38 glycoside transferase middle domain"/>
    <property type="match status" value="1"/>
</dbReference>
<dbReference type="InterPro" id="IPR015341">
    <property type="entry name" value="Glyco_hydro_38_cen"/>
</dbReference>
<dbReference type="InterPro" id="IPR000602">
    <property type="entry name" value="Glyco_hydro_38_N"/>
</dbReference>
<dbReference type="GO" id="GO:0009313">
    <property type="term" value="P:oligosaccharide catabolic process"/>
    <property type="evidence" value="ECO:0007669"/>
    <property type="project" value="TreeGrafter"/>
</dbReference>
<evidence type="ECO:0000313" key="8">
    <source>
        <dbReference type="Proteomes" id="UP000500857"/>
    </source>
</evidence>
<evidence type="ECO:0000256" key="4">
    <source>
        <dbReference type="ARBA" id="ARBA00023295"/>
    </source>
</evidence>
<dbReference type="CDD" id="cd10789">
    <property type="entry name" value="GH38N_AMII_ER_cytosolic"/>
    <property type="match status" value="1"/>
</dbReference>
<keyword evidence="8" id="KW-1185">Reference proteome</keyword>
<dbReference type="InterPro" id="IPR011013">
    <property type="entry name" value="Gal_mutarotase_sf_dom"/>
</dbReference>
<dbReference type="GO" id="GO:0030246">
    <property type="term" value="F:carbohydrate binding"/>
    <property type="evidence" value="ECO:0007669"/>
    <property type="project" value="InterPro"/>
</dbReference>
<dbReference type="GO" id="GO:0006013">
    <property type="term" value="P:mannose metabolic process"/>
    <property type="evidence" value="ECO:0007669"/>
    <property type="project" value="InterPro"/>
</dbReference>
<dbReference type="Gene3D" id="1.20.1270.50">
    <property type="entry name" value="Glycoside hydrolase family 38, central domain"/>
    <property type="match status" value="1"/>
</dbReference>
<name>A0A6H1TSQ2_9CYAN</name>
<dbReference type="PANTHER" id="PTHR46017">
    <property type="entry name" value="ALPHA-MANNOSIDASE 2C1"/>
    <property type="match status" value="1"/>
</dbReference>
<sequence length="1080" mass="123704">MFLDRLRQLVRYDLRHTWHTCSTTDDLSSATNAETFSQWAIAPLNDREHLAWEPGRVLWLAQRLVIPAHLNGYPVHDCILRLALTWWAERAQIFVNGELVGEGDLFDCQTRIVLSSKTTPNQAIDLALRLVAPHHDPGALVQSLCLYERQGESSLDPGFFADEVSILQQFIRSSKNSEQKLAEIDRLLDTIPWDRVGDRPQFEQALTEIRQTLLSQTELISTFNIHLLGHAHLDLAWLWPIAETWDAAQRTFDSVLNLMGDFPDLTFGHTTAALYSWIEQHRPDLFAAISNRVKSGQWEILASLWVEPELNLISGEAIARQVLYGQQYCLEKFGQLCPVAWLPDSFGFCWQIPQLFKQGGIDYFVTQKLRWNDTTEFPYEVFWWQSPDGTRIFSLMSSLIGQAIDPLKMASYTTDWNRKTGGNFCLWLPGVGDHGGGPTRDMLELRQQWQASPFFPDTKFTTAIAYLQELETSTTTPDSLPVWNDELYLEFHRGCYTTHADQKLWNRRLEGGLYEAELFASFAEAIDNLTYPKSELESAWKTLLFNQFHDILPGSSIPEVYEEVRPGWEKAEKVVSDIIKQSLKAIASHIDLPTPPQENARAIAVFNSLNWRRSPIVTLTLSPEEISSKIYDGDGREVRSQIIENRLVFEANKIPSIGYRLFWLCPAEKVIVKSDISEGDDPKSPRLNRNRSNSSFPRKEECSEMFVSPPVNNAYILENDLFQIEIDATTGNIAQFWDKIEHREVLSHPGNQLQFFADSGQYWDAWNIDPDYEQHRLTDAVLTEIKWQSYGKLEQRVRVVRKFSQSTFIQDYVLEANSPVLKIETTVDWQERHVLVKAAFPLNLEADFATYEMPCGAIARSTQPQTDAERAKWEVPAIHWADLGDRHYGVSVLNNCKYGYDAKPNQLRLTLLRGATWPNPQADLGRHQFIYAVYPHRGDWKQANTVRRGYELNFPVRVIDIEDNFSKKDANQDYVLSASSTFLELSAKNIIVMALKRAQDDRHGWVLRCYETEGKATEVELRSDLDLKLGDRLDLLERPLKMAESPSTGVNFAVSPWQILTQAILRRFPPGNAPQPDSSL</sequence>
<protein>
    <submittedName>
        <fullName evidence="7">Alpha-mannosidase</fullName>
    </submittedName>
</protein>
<comment type="similarity">
    <text evidence="1">Belongs to the glycosyl hydrolase 38 family.</text>
</comment>
<dbReference type="SMART" id="SM00872">
    <property type="entry name" value="Alpha-mann_mid"/>
    <property type="match status" value="1"/>
</dbReference>
<dbReference type="RefSeq" id="WP_168567728.1">
    <property type="nucleotide sequence ID" value="NZ_CP051167.1"/>
</dbReference>
<dbReference type="KEGG" id="oxy:HCG48_02365"/>
<dbReference type="GO" id="GO:0004559">
    <property type="term" value="F:alpha-mannosidase activity"/>
    <property type="evidence" value="ECO:0007669"/>
    <property type="project" value="InterPro"/>
</dbReference>
<dbReference type="Gene3D" id="2.60.40.2220">
    <property type="match status" value="1"/>
</dbReference>
<evidence type="ECO:0000256" key="2">
    <source>
        <dbReference type="ARBA" id="ARBA00022723"/>
    </source>
</evidence>
<dbReference type="InterPro" id="IPR041147">
    <property type="entry name" value="GH38_C"/>
</dbReference>
<dbReference type="Pfam" id="PF07748">
    <property type="entry name" value="Glyco_hydro_38C"/>
    <property type="match status" value="1"/>
</dbReference>
<gene>
    <name evidence="7" type="ORF">HCG48_02365</name>
</gene>
<feature type="domain" description="Glycoside hydrolase family 38 central" evidence="6">
    <location>
        <begin position="490"/>
        <end position="568"/>
    </location>
</feature>
<dbReference type="Pfam" id="PF17677">
    <property type="entry name" value="Glyco_hydro38C2"/>
    <property type="match status" value="1"/>
</dbReference>
<evidence type="ECO:0000259" key="6">
    <source>
        <dbReference type="SMART" id="SM00872"/>
    </source>
</evidence>
<feature type="compositionally biased region" description="Low complexity" evidence="5">
    <location>
        <begin position="685"/>
        <end position="696"/>
    </location>
</feature>
<dbReference type="Pfam" id="PF09261">
    <property type="entry name" value="Alpha-mann_mid"/>
    <property type="match status" value="1"/>
</dbReference>
<dbReference type="Gene3D" id="3.20.110.10">
    <property type="entry name" value="Glycoside hydrolase 38, N terminal domain"/>
    <property type="match status" value="1"/>
</dbReference>
<dbReference type="InterPro" id="IPR027291">
    <property type="entry name" value="Glyco_hydro_38_N_sf"/>
</dbReference>
<accession>A0A6H1TSQ2</accession>
<dbReference type="Gene3D" id="2.60.40.1180">
    <property type="entry name" value="Golgi alpha-mannosidase II"/>
    <property type="match status" value="1"/>
</dbReference>
<evidence type="ECO:0000256" key="1">
    <source>
        <dbReference type="ARBA" id="ARBA00009792"/>
    </source>
</evidence>